<feature type="signal peptide" evidence="1">
    <location>
        <begin position="1"/>
        <end position="22"/>
    </location>
</feature>
<organism evidence="2 3">
    <name type="scientific">Psychroflexus maritimus</name>
    <dbReference type="NCBI Taxonomy" id="2714865"/>
    <lineage>
        <taxon>Bacteria</taxon>
        <taxon>Pseudomonadati</taxon>
        <taxon>Bacteroidota</taxon>
        <taxon>Flavobacteriia</taxon>
        <taxon>Flavobacteriales</taxon>
        <taxon>Flavobacteriaceae</taxon>
        <taxon>Psychroflexus</taxon>
    </lineage>
</organism>
<dbReference type="Proteomes" id="UP000643701">
    <property type="component" value="Unassembled WGS sequence"/>
</dbReference>
<keyword evidence="3" id="KW-1185">Reference proteome</keyword>
<dbReference type="AlphaFoldDB" id="A0A967E390"/>
<dbReference type="EMBL" id="JAANAS010000072">
    <property type="protein sequence ID" value="NGZ90469.1"/>
    <property type="molecule type" value="Genomic_DNA"/>
</dbReference>
<accession>A0A967E390</accession>
<name>A0A967E390_9FLAO</name>
<dbReference type="PROSITE" id="PS51257">
    <property type="entry name" value="PROKAR_LIPOPROTEIN"/>
    <property type="match status" value="1"/>
</dbReference>
<feature type="chain" id="PRO_5037769666" description="Lipoprotein" evidence="1">
    <location>
        <begin position="23"/>
        <end position="175"/>
    </location>
</feature>
<evidence type="ECO:0000256" key="1">
    <source>
        <dbReference type="SAM" id="SignalP"/>
    </source>
</evidence>
<dbReference type="RefSeq" id="WP_166400708.1">
    <property type="nucleotide sequence ID" value="NZ_JAANAS010000072.1"/>
</dbReference>
<keyword evidence="1" id="KW-0732">Signal</keyword>
<sequence>MKKLISSTLILIAIIACSPLQRNNNSSSSLNGFETHKGVINYFVNDSVDQYFIKPLKFKSKDFELHPDFTFRTGDHSDDITVNFSIFSNQPVQINEVERIIYASALKNIKKMYVEKKSKKKVESRFSAKIDKTSFLEINADQSWTLEYKGGKKIHLRPNNKTKKTQSLFQFIVIN</sequence>
<evidence type="ECO:0000313" key="2">
    <source>
        <dbReference type="EMBL" id="NGZ90469.1"/>
    </source>
</evidence>
<evidence type="ECO:0000313" key="3">
    <source>
        <dbReference type="Proteomes" id="UP000643701"/>
    </source>
</evidence>
<evidence type="ECO:0008006" key="4">
    <source>
        <dbReference type="Google" id="ProtNLM"/>
    </source>
</evidence>
<proteinExistence type="predicted"/>
<comment type="caution">
    <text evidence="2">The sequence shown here is derived from an EMBL/GenBank/DDBJ whole genome shotgun (WGS) entry which is preliminary data.</text>
</comment>
<reference evidence="2" key="1">
    <citation type="submission" date="2020-03" db="EMBL/GenBank/DDBJ databases">
        <title>Psychroflexus Maritimus sp. nov., isolate from marine sediment.</title>
        <authorList>
            <person name="Zhong Y.-L."/>
        </authorList>
    </citation>
    <scope>NUCLEOTIDE SEQUENCE</scope>
    <source>
        <strain evidence="2">C1</strain>
    </source>
</reference>
<gene>
    <name evidence="2" type="ORF">G7034_09410</name>
</gene>
<protein>
    <recommendedName>
        <fullName evidence="4">Lipoprotein</fullName>
    </recommendedName>
</protein>